<evidence type="ECO:0000256" key="1">
    <source>
        <dbReference type="ARBA" id="ARBA00022741"/>
    </source>
</evidence>
<evidence type="ECO:0000313" key="9">
    <source>
        <dbReference type="Proteomes" id="UP000193083"/>
    </source>
</evidence>
<keyword evidence="3" id="KW-0143">Chaperone</keyword>
<evidence type="ECO:0000256" key="2">
    <source>
        <dbReference type="ARBA" id="ARBA00022801"/>
    </source>
</evidence>
<dbReference type="Proteomes" id="UP000193083">
    <property type="component" value="Unassembled WGS sequence"/>
</dbReference>
<dbReference type="GO" id="GO:0016787">
    <property type="term" value="F:hydrolase activity"/>
    <property type="evidence" value="ECO:0007669"/>
    <property type="project" value="UniProtKB-KW"/>
</dbReference>
<dbReference type="InterPro" id="IPR027417">
    <property type="entry name" value="P-loop_NTPase"/>
</dbReference>
<keyword evidence="1" id="KW-0547">Nucleotide-binding</keyword>
<dbReference type="PANTHER" id="PTHR43603">
    <property type="entry name" value="COBW DOMAIN-CONTAINING PROTEIN DDB_G0274527"/>
    <property type="match status" value="1"/>
</dbReference>
<comment type="function">
    <text evidence="5">Zinc chaperone that directly transfers zinc cofactor to target proteins, thereby activating them. Zinc is transferred from the CXCC motif in the GTPase domain to the zinc binding site in target proteins in a process requiring GTP hydrolysis.</text>
</comment>
<gene>
    <name evidence="8" type="ORF">SAMN02982922_1797</name>
</gene>
<dbReference type="InterPro" id="IPR036627">
    <property type="entry name" value="CobW-likC_sf"/>
</dbReference>
<dbReference type="SUPFAM" id="SSF90002">
    <property type="entry name" value="Hypothetical protein YjiA, C-terminal domain"/>
    <property type="match status" value="1"/>
</dbReference>
<dbReference type="InterPro" id="IPR003495">
    <property type="entry name" value="CobW/HypB/UreG_nucleotide-bd"/>
</dbReference>
<protein>
    <submittedName>
        <fullName evidence="8">CobW/HypB/UreG, nucleotide-binding domain</fullName>
    </submittedName>
</protein>
<accession>A0A1X7NGV5</accession>
<evidence type="ECO:0000256" key="3">
    <source>
        <dbReference type="ARBA" id="ARBA00023186"/>
    </source>
</evidence>
<dbReference type="GO" id="GO:0000166">
    <property type="term" value="F:nucleotide binding"/>
    <property type="evidence" value="ECO:0007669"/>
    <property type="project" value="UniProtKB-KW"/>
</dbReference>
<organism evidence="8 9">
    <name type="scientific">Mesorhizobium australicum</name>
    <dbReference type="NCBI Taxonomy" id="536018"/>
    <lineage>
        <taxon>Bacteria</taxon>
        <taxon>Pseudomonadati</taxon>
        <taxon>Pseudomonadota</taxon>
        <taxon>Alphaproteobacteria</taxon>
        <taxon>Hyphomicrobiales</taxon>
        <taxon>Phyllobacteriaceae</taxon>
        <taxon>Mesorhizobium</taxon>
    </lineage>
</organism>
<feature type="domain" description="CobW C-terminal" evidence="7">
    <location>
        <begin position="127"/>
        <end position="243"/>
    </location>
</feature>
<dbReference type="Gene3D" id="3.40.50.300">
    <property type="entry name" value="P-loop containing nucleotide triphosphate hydrolases"/>
    <property type="match status" value="1"/>
</dbReference>
<comment type="similarity">
    <text evidence="4">Belongs to the SIMIBI class G3E GTPase family. ZNG1 subfamily.</text>
</comment>
<evidence type="ECO:0000259" key="7">
    <source>
        <dbReference type="SMART" id="SM00833"/>
    </source>
</evidence>
<dbReference type="InterPro" id="IPR051927">
    <property type="entry name" value="Zn_Chap_cDPG_Synth"/>
</dbReference>
<comment type="catalytic activity">
    <reaction evidence="6">
        <text>GTP + H2O = GDP + phosphate + H(+)</text>
        <dbReference type="Rhea" id="RHEA:19669"/>
        <dbReference type="ChEBI" id="CHEBI:15377"/>
        <dbReference type="ChEBI" id="CHEBI:15378"/>
        <dbReference type="ChEBI" id="CHEBI:37565"/>
        <dbReference type="ChEBI" id="CHEBI:43474"/>
        <dbReference type="ChEBI" id="CHEBI:58189"/>
    </reaction>
    <physiologicalReaction direction="left-to-right" evidence="6">
        <dbReference type="Rhea" id="RHEA:19670"/>
    </physiologicalReaction>
</comment>
<name>A0A1X7NGV5_9HYPH</name>
<keyword evidence="9" id="KW-1185">Reference proteome</keyword>
<dbReference type="Pfam" id="PF07683">
    <property type="entry name" value="CobW_C"/>
    <property type="match status" value="1"/>
</dbReference>
<keyword evidence="2" id="KW-0378">Hydrolase</keyword>
<dbReference type="Pfam" id="PF02492">
    <property type="entry name" value="cobW"/>
    <property type="match status" value="1"/>
</dbReference>
<dbReference type="PANTHER" id="PTHR43603:SF1">
    <property type="entry name" value="ZINC-REGULATED GTPASE METALLOPROTEIN ACTIVATOR 1"/>
    <property type="match status" value="1"/>
</dbReference>
<evidence type="ECO:0000313" key="8">
    <source>
        <dbReference type="EMBL" id="SMH36584.1"/>
    </source>
</evidence>
<sequence>MVTVVDAVNLLKDYSSHDFLRDRGETAGDGDDRALVDLLVEQIEFADVIVLNKVSDTPPHDLDLARKIIRALNPDADLIETDFGKAPLEKILDTKRFDFDRAQEHPLWFKELNGFKDHVPETEEYGIRSFVYRARRPFEPSKLQAFINRPWPGVVRTKGFFWLATRPHYVGELSQAGALIRTGKRGLWWASVPLHQWPDHPEWRASMKPYLDPIWGDRRQEIVFIGCDPMDERLIRAELDACLVTDLDFSPGRWRDLADPFPSWNARHDIRQMVQAIVGPFKNQVYLRGTNLLNEVALNHTSFIKDVAPLRGRHIGFGIKTEF</sequence>
<dbReference type="AlphaFoldDB" id="A0A1X7NGV5"/>
<dbReference type="InterPro" id="IPR011629">
    <property type="entry name" value="CobW-like_C"/>
</dbReference>
<evidence type="ECO:0000256" key="5">
    <source>
        <dbReference type="ARBA" id="ARBA00045658"/>
    </source>
</evidence>
<reference evidence="8 9" key="1">
    <citation type="submission" date="2017-04" db="EMBL/GenBank/DDBJ databases">
        <authorList>
            <person name="Afonso C.L."/>
            <person name="Miller P.J."/>
            <person name="Scott M.A."/>
            <person name="Spackman E."/>
            <person name="Goraichik I."/>
            <person name="Dimitrov K.M."/>
            <person name="Suarez D.L."/>
            <person name="Swayne D.E."/>
        </authorList>
    </citation>
    <scope>NUCLEOTIDE SEQUENCE [LARGE SCALE GENOMIC DNA]</scope>
    <source>
        <strain evidence="8 9">B5P</strain>
    </source>
</reference>
<dbReference type="EMBL" id="FXBL01000004">
    <property type="protein sequence ID" value="SMH36584.1"/>
    <property type="molecule type" value="Genomic_DNA"/>
</dbReference>
<proteinExistence type="inferred from homology"/>
<dbReference type="Gene3D" id="3.30.1220.10">
    <property type="entry name" value="CobW-like, C-terminal domain"/>
    <property type="match status" value="1"/>
</dbReference>
<evidence type="ECO:0000256" key="4">
    <source>
        <dbReference type="ARBA" id="ARBA00034320"/>
    </source>
</evidence>
<evidence type="ECO:0000256" key="6">
    <source>
        <dbReference type="ARBA" id="ARBA00049117"/>
    </source>
</evidence>
<dbReference type="SMART" id="SM00833">
    <property type="entry name" value="CobW_C"/>
    <property type="match status" value="1"/>
</dbReference>